<evidence type="ECO:0000256" key="5">
    <source>
        <dbReference type="ARBA" id="ARBA00022989"/>
    </source>
</evidence>
<keyword evidence="5 9" id="KW-1133">Transmembrane helix</keyword>
<feature type="region of interest" description="Disordered" evidence="8">
    <location>
        <begin position="1"/>
        <end position="47"/>
    </location>
</feature>
<comment type="similarity">
    <text evidence="2">Belongs to the major facilitator superfamily. Monocarboxylate porter (TC 2.A.1.13) family.</text>
</comment>
<keyword evidence="12" id="KW-1185">Reference proteome</keyword>
<evidence type="ECO:0000256" key="4">
    <source>
        <dbReference type="ARBA" id="ARBA00022692"/>
    </source>
</evidence>
<evidence type="ECO:0000256" key="7">
    <source>
        <dbReference type="ARBA" id="ARBA00023180"/>
    </source>
</evidence>
<comment type="subcellular location">
    <subcellularLocation>
        <location evidence="1">Membrane</location>
        <topology evidence="1">Multi-pass membrane protein</topology>
    </subcellularLocation>
</comment>
<keyword evidence="7" id="KW-0325">Glycoprotein</keyword>
<feature type="domain" description="Major facilitator superfamily (MFS) profile" evidence="10">
    <location>
        <begin position="59"/>
        <end position="440"/>
    </location>
</feature>
<evidence type="ECO:0000259" key="10">
    <source>
        <dbReference type="PROSITE" id="PS50850"/>
    </source>
</evidence>
<gene>
    <name evidence="11" type="ORF">QQZ08_012157</name>
</gene>
<keyword evidence="4 9" id="KW-0812">Transmembrane</keyword>
<feature type="transmembrane region" description="Helical" evidence="9">
    <location>
        <begin position="260"/>
        <end position="283"/>
    </location>
</feature>
<feature type="transmembrane region" description="Helical" evidence="9">
    <location>
        <begin position="186"/>
        <end position="204"/>
    </location>
</feature>
<comment type="caution">
    <text evidence="11">The sequence shown here is derived from an EMBL/GenBank/DDBJ whole genome shotgun (WGS) entry which is preliminary data.</text>
</comment>
<dbReference type="Gene3D" id="1.20.1250.20">
    <property type="entry name" value="MFS general substrate transporter like domains"/>
    <property type="match status" value="1"/>
</dbReference>
<feature type="transmembrane region" description="Helical" evidence="9">
    <location>
        <begin position="153"/>
        <end position="179"/>
    </location>
</feature>
<dbReference type="Pfam" id="PF07690">
    <property type="entry name" value="MFS_1"/>
    <property type="match status" value="1"/>
</dbReference>
<evidence type="ECO:0000256" key="8">
    <source>
        <dbReference type="SAM" id="MobiDB-lite"/>
    </source>
</evidence>
<dbReference type="PANTHER" id="PTHR11360">
    <property type="entry name" value="MONOCARBOXYLATE TRANSPORTER"/>
    <property type="match status" value="1"/>
</dbReference>
<dbReference type="InterPro" id="IPR036259">
    <property type="entry name" value="MFS_trans_sf"/>
</dbReference>
<name>A0ABR1H4G3_9HYPO</name>
<dbReference type="InterPro" id="IPR050327">
    <property type="entry name" value="Proton-linked_MCT"/>
</dbReference>
<evidence type="ECO:0000256" key="9">
    <source>
        <dbReference type="SAM" id="Phobius"/>
    </source>
</evidence>
<dbReference type="InterPro" id="IPR020846">
    <property type="entry name" value="MFS_dom"/>
</dbReference>
<dbReference type="SUPFAM" id="SSF103473">
    <property type="entry name" value="MFS general substrate transporter"/>
    <property type="match status" value="1"/>
</dbReference>
<keyword evidence="6 9" id="KW-0472">Membrane</keyword>
<evidence type="ECO:0000313" key="11">
    <source>
        <dbReference type="EMBL" id="KAK7416004.1"/>
    </source>
</evidence>
<protein>
    <recommendedName>
        <fullName evidence="10">Major facilitator superfamily (MFS) profile domain-containing protein</fullName>
    </recommendedName>
</protein>
<evidence type="ECO:0000256" key="6">
    <source>
        <dbReference type="ARBA" id="ARBA00023136"/>
    </source>
</evidence>
<dbReference type="PROSITE" id="PS50850">
    <property type="entry name" value="MFS"/>
    <property type="match status" value="1"/>
</dbReference>
<organism evidence="11 12">
    <name type="scientific">Neonectria magnoliae</name>
    <dbReference type="NCBI Taxonomy" id="2732573"/>
    <lineage>
        <taxon>Eukaryota</taxon>
        <taxon>Fungi</taxon>
        <taxon>Dikarya</taxon>
        <taxon>Ascomycota</taxon>
        <taxon>Pezizomycotina</taxon>
        <taxon>Sordariomycetes</taxon>
        <taxon>Hypocreomycetidae</taxon>
        <taxon>Hypocreales</taxon>
        <taxon>Nectriaceae</taxon>
        <taxon>Neonectria</taxon>
    </lineage>
</organism>
<feature type="transmembrane region" description="Helical" evidence="9">
    <location>
        <begin position="127"/>
        <end position="147"/>
    </location>
</feature>
<dbReference type="Proteomes" id="UP001498421">
    <property type="component" value="Unassembled WGS sequence"/>
</dbReference>
<keyword evidence="3" id="KW-0813">Transport</keyword>
<dbReference type="InterPro" id="IPR011701">
    <property type="entry name" value="MFS"/>
</dbReference>
<sequence>MPRSTSITGEEPPGIGAHDSAVTEAVASDQEKGLPPSTTVLDSEPDPKDFPDGGTEAWVVLFGAWCTLFCTFGIGNSVGVFQAYYVSDGLKQYPSSTISWVTGVFLWTLNFMPVVFGRLYDRYGPKWILIGGTLTYAFGLMMTSLATEFYQFFLAQSIVAAVGSSAAASVSMSCVFSWFHRRRATAFGIMMSGSSVGGVVLPIMMSRLIERVGFPWTIRAVALMFLGMMAISCLTVRSRLPPQRKPFALKEYIKSLREPVFVATVSAMFLFFWGMFLPFNFVILQAKAQGMNDELVIYLLPIMHTVSILGRIIPGILADKLGRYNVMICVALIAAVFCLGLWIPGKNNTAIIVFTIAFGFASGGFTSLGPTLVAQISDIRQIGIRTGTAFAVQSFGALTGSPIASAIVESQGGDYLGLKVFCGISMLTSAVVYMVARYEQVGLNWKKRV</sequence>
<evidence type="ECO:0000256" key="2">
    <source>
        <dbReference type="ARBA" id="ARBA00006727"/>
    </source>
</evidence>
<reference evidence="11 12" key="1">
    <citation type="journal article" date="2025" name="Microbiol. Resour. Announc.">
        <title>Draft genome sequences for Neonectria magnoliae and Neonectria punicea, canker pathogens of Liriodendron tulipifera and Acer saccharum in West Virginia.</title>
        <authorList>
            <person name="Petronek H.M."/>
            <person name="Kasson M.T."/>
            <person name="Metheny A.M."/>
            <person name="Stauder C.M."/>
            <person name="Lovett B."/>
            <person name="Lynch S.C."/>
            <person name="Garnas J.R."/>
            <person name="Kasson L.R."/>
            <person name="Stajich J.E."/>
        </authorList>
    </citation>
    <scope>NUCLEOTIDE SEQUENCE [LARGE SCALE GENOMIC DNA]</scope>
    <source>
        <strain evidence="11 12">NRRL 64651</strain>
    </source>
</reference>
<dbReference type="EMBL" id="JAZAVK010000221">
    <property type="protein sequence ID" value="KAK7416004.1"/>
    <property type="molecule type" value="Genomic_DNA"/>
</dbReference>
<dbReference type="PANTHER" id="PTHR11360:SF224">
    <property type="entry name" value="MAJOR FACILITATOR SUPERFAMILY (MFS) PROFILE DOMAIN-CONTAINING PROTEIN-RELATED"/>
    <property type="match status" value="1"/>
</dbReference>
<feature type="transmembrane region" description="Helical" evidence="9">
    <location>
        <begin position="97"/>
        <end position="120"/>
    </location>
</feature>
<feature type="transmembrane region" description="Helical" evidence="9">
    <location>
        <begin position="324"/>
        <end position="343"/>
    </location>
</feature>
<proteinExistence type="inferred from homology"/>
<evidence type="ECO:0000256" key="3">
    <source>
        <dbReference type="ARBA" id="ARBA00022448"/>
    </source>
</evidence>
<feature type="transmembrane region" description="Helical" evidence="9">
    <location>
        <begin position="416"/>
        <end position="436"/>
    </location>
</feature>
<feature type="transmembrane region" description="Helical" evidence="9">
    <location>
        <begin position="295"/>
        <end position="317"/>
    </location>
</feature>
<feature type="transmembrane region" description="Helical" evidence="9">
    <location>
        <begin position="349"/>
        <end position="374"/>
    </location>
</feature>
<feature type="transmembrane region" description="Helical" evidence="9">
    <location>
        <begin position="216"/>
        <end position="236"/>
    </location>
</feature>
<feature type="transmembrane region" description="Helical" evidence="9">
    <location>
        <begin position="386"/>
        <end position="404"/>
    </location>
</feature>
<evidence type="ECO:0000313" key="12">
    <source>
        <dbReference type="Proteomes" id="UP001498421"/>
    </source>
</evidence>
<accession>A0ABR1H4G3</accession>
<feature type="transmembrane region" description="Helical" evidence="9">
    <location>
        <begin position="58"/>
        <end position="85"/>
    </location>
</feature>
<evidence type="ECO:0000256" key="1">
    <source>
        <dbReference type="ARBA" id="ARBA00004141"/>
    </source>
</evidence>